<evidence type="ECO:0000256" key="1">
    <source>
        <dbReference type="ARBA" id="ARBA00000077"/>
    </source>
</evidence>
<dbReference type="OrthoDB" id="7845843at2"/>
<comment type="subunit">
    <text evidence="4">Monomer.</text>
</comment>
<evidence type="ECO:0000256" key="9">
    <source>
        <dbReference type="ARBA" id="ARBA00022801"/>
    </source>
</evidence>
<feature type="domain" description="RNase H type-1" evidence="11">
    <location>
        <begin position="1"/>
        <end position="140"/>
    </location>
</feature>
<dbReference type="Gene3D" id="3.30.420.10">
    <property type="entry name" value="Ribonuclease H-like superfamily/Ribonuclease H"/>
    <property type="match status" value="1"/>
</dbReference>
<dbReference type="GO" id="GO:0003676">
    <property type="term" value="F:nucleic acid binding"/>
    <property type="evidence" value="ECO:0007669"/>
    <property type="project" value="InterPro"/>
</dbReference>
<dbReference type="GO" id="GO:0043137">
    <property type="term" value="P:DNA replication, removal of RNA primer"/>
    <property type="evidence" value="ECO:0007669"/>
    <property type="project" value="TreeGrafter"/>
</dbReference>
<evidence type="ECO:0000313" key="12">
    <source>
        <dbReference type="EMBL" id="SDE39438.1"/>
    </source>
</evidence>
<proteinExistence type="inferred from homology"/>
<evidence type="ECO:0000256" key="2">
    <source>
        <dbReference type="ARBA" id="ARBA00001946"/>
    </source>
</evidence>
<dbReference type="InterPro" id="IPR022892">
    <property type="entry name" value="RNaseHI"/>
</dbReference>
<reference evidence="12 13" key="1">
    <citation type="submission" date="2016-10" db="EMBL/GenBank/DDBJ databases">
        <authorList>
            <person name="de Groot N.N."/>
        </authorList>
    </citation>
    <scope>NUCLEOTIDE SEQUENCE [LARGE SCALE GENOMIC DNA]</scope>
    <source>
        <strain evidence="12 13">DSM 24015</strain>
    </source>
</reference>
<evidence type="ECO:0000256" key="4">
    <source>
        <dbReference type="ARBA" id="ARBA00011245"/>
    </source>
</evidence>
<evidence type="ECO:0000259" key="11">
    <source>
        <dbReference type="PROSITE" id="PS50879"/>
    </source>
</evidence>
<dbReference type="InterPro" id="IPR036397">
    <property type="entry name" value="RNaseH_sf"/>
</dbReference>
<keyword evidence="9" id="KW-0378">Hydrolase</keyword>
<accession>A0A1G7CJA2</accession>
<evidence type="ECO:0000256" key="5">
    <source>
        <dbReference type="ARBA" id="ARBA00012180"/>
    </source>
</evidence>
<evidence type="ECO:0000256" key="6">
    <source>
        <dbReference type="ARBA" id="ARBA00022722"/>
    </source>
</evidence>
<dbReference type="InterPro" id="IPR002156">
    <property type="entry name" value="RNaseH_domain"/>
</dbReference>
<dbReference type="PROSITE" id="PS50879">
    <property type="entry name" value="RNASE_H_1"/>
    <property type="match status" value="1"/>
</dbReference>
<dbReference type="GO" id="GO:0046872">
    <property type="term" value="F:metal ion binding"/>
    <property type="evidence" value="ECO:0007669"/>
    <property type="project" value="UniProtKB-KW"/>
</dbReference>
<keyword evidence="8" id="KW-0255">Endonuclease</keyword>
<dbReference type="InterPro" id="IPR050092">
    <property type="entry name" value="RNase_H"/>
</dbReference>
<protein>
    <recommendedName>
        <fullName evidence="5">ribonuclease H</fullName>
        <ecNumber evidence="5">3.1.26.4</ecNumber>
    </recommendedName>
</protein>
<dbReference type="Pfam" id="PF00075">
    <property type="entry name" value="RNase_H"/>
    <property type="match status" value="1"/>
</dbReference>
<dbReference type="GO" id="GO:0004523">
    <property type="term" value="F:RNA-DNA hybrid ribonuclease activity"/>
    <property type="evidence" value="ECO:0007669"/>
    <property type="project" value="UniProtKB-EC"/>
</dbReference>
<dbReference type="AlphaFoldDB" id="A0A1G7CJA2"/>
<dbReference type="Proteomes" id="UP000198517">
    <property type="component" value="Unassembled WGS sequence"/>
</dbReference>
<keyword evidence="10" id="KW-0460">Magnesium</keyword>
<keyword evidence="13" id="KW-1185">Reference proteome</keyword>
<comment type="cofactor">
    <cofactor evidence="2">
        <name>Mg(2+)</name>
        <dbReference type="ChEBI" id="CHEBI:18420"/>
    </cofactor>
</comment>
<dbReference type="NCBIfam" id="NF001236">
    <property type="entry name" value="PRK00203.1"/>
    <property type="match status" value="1"/>
</dbReference>
<evidence type="ECO:0000313" key="13">
    <source>
        <dbReference type="Proteomes" id="UP000198517"/>
    </source>
</evidence>
<comment type="similarity">
    <text evidence="3">Belongs to the RNase H family.</text>
</comment>
<evidence type="ECO:0000256" key="3">
    <source>
        <dbReference type="ARBA" id="ARBA00005300"/>
    </source>
</evidence>
<sequence>MRIEIYTDGACSGNPGRGGYGILMKISGTNYQKTFSKGFRKTTNNRMELLAVITALELLKVNAENEVCIYTDSKYVSDAINKKWLQSWIKKGFVKVKNPDLWRRIVPLLKVHRPNFFWVKGHAGHPENEICDRLAVAAASSKHLEIDAYFENPDDVGLFLSE</sequence>
<evidence type="ECO:0000256" key="7">
    <source>
        <dbReference type="ARBA" id="ARBA00022723"/>
    </source>
</evidence>
<name>A0A1G7CJA2_9FLAO</name>
<comment type="catalytic activity">
    <reaction evidence="1">
        <text>Endonucleolytic cleavage to 5'-phosphomonoester.</text>
        <dbReference type="EC" id="3.1.26.4"/>
    </reaction>
</comment>
<evidence type="ECO:0000256" key="10">
    <source>
        <dbReference type="ARBA" id="ARBA00022842"/>
    </source>
</evidence>
<dbReference type="EC" id="3.1.26.4" evidence="5"/>
<dbReference type="InterPro" id="IPR012337">
    <property type="entry name" value="RNaseH-like_sf"/>
</dbReference>
<dbReference type="PANTHER" id="PTHR10642:SF26">
    <property type="entry name" value="RIBONUCLEASE H1"/>
    <property type="match status" value="1"/>
</dbReference>
<organism evidence="12 13">
    <name type="scientific">Riemerella columbipharyngis</name>
    <dbReference type="NCBI Taxonomy" id="1071918"/>
    <lineage>
        <taxon>Bacteria</taxon>
        <taxon>Pseudomonadati</taxon>
        <taxon>Bacteroidota</taxon>
        <taxon>Flavobacteriia</taxon>
        <taxon>Flavobacteriales</taxon>
        <taxon>Weeksellaceae</taxon>
        <taxon>Riemerella</taxon>
    </lineage>
</organism>
<dbReference type="PANTHER" id="PTHR10642">
    <property type="entry name" value="RIBONUCLEASE H1"/>
    <property type="match status" value="1"/>
</dbReference>
<evidence type="ECO:0000256" key="8">
    <source>
        <dbReference type="ARBA" id="ARBA00022759"/>
    </source>
</evidence>
<dbReference type="STRING" id="1071918.SAMN05421544_10869"/>
<keyword evidence="6" id="KW-0540">Nuclease</keyword>
<dbReference type="RefSeq" id="WP_092736548.1">
    <property type="nucleotide sequence ID" value="NZ_FNAS01000008.1"/>
</dbReference>
<dbReference type="CDD" id="cd09278">
    <property type="entry name" value="RNase_HI_prokaryote_like"/>
    <property type="match status" value="1"/>
</dbReference>
<keyword evidence="7" id="KW-0479">Metal-binding</keyword>
<gene>
    <name evidence="12" type="ORF">SAMN05421544_10869</name>
</gene>
<dbReference type="SUPFAM" id="SSF53098">
    <property type="entry name" value="Ribonuclease H-like"/>
    <property type="match status" value="1"/>
</dbReference>
<dbReference type="EMBL" id="FNAS01000008">
    <property type="protein sequence ID" value="SDE39438.1"/>
    <property type="molecule type" value="Genomic_DNA"/>
</dbReference>